<keyword evidence="1" id="KW-0812">Transmembrane</keyword>
<sequence length="474" mass="51005">MGGFWAVVSATSRLYQLWAVCYVFLALYLEHETLLLVAERPRLSIDTSFLWPRPFASVLRRPMLSVRLGLTSASGMLWVASYGLHRLSSKLADDGTGGMRLWTSNAVAGPLLLCTRLLASLHGCTIRLQNTAESSLHEKTHDLWGLSVAITHTFHTWMMQTLCCLFAGVVLLMLLGVGDTRSSVVALEICCLIASCVFVSTSCVSEAVFPVMLWFWGNHQRENCPAQRSVAVTVKNCCAAFVGKISIALACVGAMLAAHVAELVLLWLLSVILAMWVPAALLSRQCSMISLWTGIASWIMGQSGSSCAAVHIWIVPCLATHLLSRVLQASAINFGHKTTAHASSLLCALCMLLALFFPCILSWLAAGFSTTANAAFLGVCVGAEAVCARLRGRAALLSDGVACLRMLFNAVVLAFPFGVVEGVHALVLPTPLIPRMALALAFLGLIIENEAALRHQLARALVPQPAEHPSRAVQ</sequence>
<feature type="transmembrane region" description="Helical" evidence="1">
    <location>
        <begin position="184"/>
        <end position="216"/>
    </location>
</feature>
<protein>
    <submittedName>
        <fullName evidence="2">Uncharacterized protein</fullName>
    </submittedName>
</protein>
<keyword evidence="1" id="KW-1133">Transmembrane helix</keyword>
<feature type="transmembrane region" description="Helical" evidence="1">
    <location>
        <begin position="264"/>
        <end position="282"/>
    </location>
</feature>
<dbReference type="EMBL" id="HBGF01024398">
    <property type="protein sequence ID" value="CAD9118742.1"/>
    <property type="molecule type" value="Transcribed_RNA"/>
</dbReference>
<evidence type="ECO:0000256" key="1">
    <source>
        <dbReference type="SAM" id="Phobius"/>
    </source>
</evidence>
<keyword evidence="1" id="KW-0472">Membrane</keyword>
<feature type="transmembrane region" description="Helical" evidence="1">
    <location>
        <begin position="345"/>
        <end position="366"/>
    </location>
</feature>
<feature type="transmembrane region" description="Helical" evidence="1">
    <location>
        <begin position="15"/>
        <end position="37"/>
    </location>
</feature>
<dbReference type="AlphaFoldDB" id="A0A7S1M1B9"/>
<feature type="transmembrane region" description="Helical" evidence="1">
    <location>
        <begin position="402"/>
        <end position="420"/>
    </location>
</feature>
<feature type="transmembrane region" description="Helical" evidence="1">
    <location>
        <begin position="58"/>
        <end position="81"/>
    </location>
</feature>
<feature type="transmembrane region" description="Helical" evidence="1">
    <location>
        <begin position="237"/>
        <end position="258"/>
    </location>
</feature>
<gene>
    <name evidence="2" type="ORF">NDES1114_LOCUS16190</name>
</gene>
<accession>A0A7S1M1B9</accession>
<evidence type="ECO:0000313" key="2">
    <source>
        <dbReference type="EMBL" id="CAD9118742.1"/>
    </source>
</evidence>
<reference evidence="2" key="1">
    <citation type="submission" date="2021-01" db="EMBL/GenBank/DDBJ databases">
        <authorList>
            <person name="Corre E."/>
            <person name="Pelletier E."/>
            <person name="Niang G."/>
            <person name="Scheremetjew M."/>
            <person name="Finn R."/>
            <person name="Kale V."/>
            <person name="Holt S."/>
            <person name="Cochrane G."/>
            <person name="Meng A."/>
            <person name="Brown T."/>
            <person name="Cohen L."/>
        </authorList>
    </citation>
    <scope>NUCLEOTIDE SEQUENCE</scope>
    <source>
        <strain evidence="2">CCAP 1951/1</strain>
    </source>
</reference>
<proteinExistence type="predicted"/>
<feature type="transmembrane region" description="Helical" evidence="1">
    <location>
        <begin position="372"/>
        <end position="390"/>
    </location>
</feature>
<feature type="transmembrane region" description="Helical" evidence="1">
    <location>
        <begin position="426"/>
        <end position="447"/>
    </location>
</feature>
<feature type="transmembrane region" description="Helical" evidence="1">
    <location>
        <begin position="157"/>
        <end position="178"/>
    </location>
</feature>
<name>A0A7S1M1B9_NEODS</name>
<organism evidence="2">
    <name type="scientific">Neobodo designis</name>
    <name type="common">Flagellated protozoan</name>
    <name type="synonym">Bodo designis</name>
    <dbReference type="NCBI Taxonomy" id="312471"/>
    <lineage>
        <taxon>Eukaryota</taxon>
        <taxon>Discoba</taxon>
        <taxon>Euglenozoa</taxon>
        <taxon>Kinetoplastea</taxon>
        <taxon>Metakinetoplastina</taxon>
        <taxon>Neobodonida</taxon>
        <taxon>Neobodo</taxon>
    </lineage>
</organism>